<gene>
    <name evidence="2" type="ORF">GCM10008942_08970</name>
</gene>
<name>A0ABP3P941_9PROT</name>
<proteinExistence type="predicted"/>
<dbReference type="Gene3D" id="2.40.160.130">
    <property type="entry name" value="Capsule assembly protein Wzi"/>
    <property type="match status" value="1"/>
</dbReference>
<organism evidence="2 3">
    <name type="scientific">Rhizomicrobium electricum</name>
    <dbReference type="NCBI Taxonomy" id="480070"/>
    <lineage>
        <taxon>Bacteria</taxon>
        <taxon>Pseudomonadati</taxon>
        <taxon>Pseudomonadota</taxon>
        <taxon>Alphaproteobacteria</taxon>
        <taxon>Micropepsales</taxon>
        <taxon>Micropepsaceae</taxon>
        <taxon>Rhizomicrobium</taxon>
    </lineage>
</organism>
<accession>A0ABP3P941</accession>
<keyword evidence="1" id="KW-0732">Signal</keyword>
<evidence type="ECO:0000313" key="3">
    <source>
        <dbReference type="Proteomes" id="UP001499951"/>
    </source>
</evidence>
<sequence>MRIRLAGIGLLFAASAAAGPWAEPGDAALRTDIELLAGAGVVDNITTHWPVPWAGLLDRLDTASLEGAPDYIRAAAHRLRARGAEETRTGELKMAVTFDTASSPSMVRGFDALGRQTLEGKFVVDYLWSGTALHLARGARSTTKGDRQILDPDGSYIAQRIGDAVVYAGYLDHWWGPGWISALSASTNARPIPQVGFARVSTTPFETPLLSWLGPYQIEFFVGQLGGKRVAKNTIYNGLRFVFSPIPHLEIGLARIDEMCGTGHPCKPLTGYFNLSNDPKHTNIVNDQGNIDIRYSRSFAHWGFEVYTQAMNEDTNPISHSSTSHQFGGSLFLPLHDGVGRLTVEYTDSVATQNLFGDTVQHGIAYNNYSYVDGMRYRGRTLGFSLDSDSRLFSVQSAFTDDAARSFTLTYHHAQVSTPANLLGNAVTAAPVTVNMGVARVSLPLDFAGWRWRMDVEGRLQDDRPRPDHGFLASIEAALTVNL</sequence>
<protein>
    <submittedName>
        <fullName evidence="2">Capsule assembly Wzi family protein</fullName>
    </submittedName>
</protein>
<dbReference type="Proteomes" id="UP001499951">
    <property type="component" value="Unassembled WGS sequence"/>
</dbReference>
<dbReference type="InterPro" id="IPR038636">
    <property type="entry name" value="Wzi_sf"/>
</dbReference>
<feature type="signal peptide" evidence="1">
    <location>
        <begin position="1"/>
        <end position="22"/>
    </location>
</feature>
<dbReference type="Pfam" id="PF14052">
    <property type="entry name" value="Caps_assemb_Wzi"/>
    <property type="match status" value="1"/>
</dbReference>
<reference evidence="3" key="1">
    <citation type="journal article" date="2019" name="Int. J. Syst. Evol. Microbiol.">
        <title>The Global Catalogue of Microorganisms (GCM) 10K type strain sequencing project: providing services to taxonomists for standard genome sequencing and annotation.</title>
        <authorList>
            <consortium name="The Broad Institute Genomics Platform"/>
            <consortium name="The Broad Institute Genome Sequencing Center for Infectious Disease"/>
            <person name="Wu L."/>
            <person name="Ma J."/>
        </authorList>
    </citation>
    <scope>NUCLEOTIDE SEQUENCE [LARGE SCALE GENOMIC DNA]</scope>
    <source>
        <strain evidence="3">JCM 15089</strain>
    </source>
</reference>
<dbReference type="InterPro" id="IPR026950">
    <property type="entry name" value="Caps_assemb_Wzi"/>
</dbReference>
<evidence type="ECO:0000256" key="1">
    <source>
        <dbReference type="SAM" id="SignalP"/>
    </source>
</evidence>
<dbReference type="RefSeq" id="WP_166932418.1">
    <property type="nucleotide sequence ID" value="NZ_BAAADD010000002.1"/>
</dbReference>
<evidence type="ECO:0000313" key="2">
    <source>
        <dbReference type="EMBL" id="GAA0562739.1"/>
    </source>
</evidence>
<comment type="caution">
    <text evidence="2">The sequence shown here is derived from an EMBL/GenBank/DDBJ whole genome shotgun (WGS) entry which is preliminary data.</text>
</comment>
<feature type="chain" id="PRO_5046295891" evidence="1">
    <location>
        <begin position="23"/>
        <end position="483"/>
    </location>
</feature>
<dbReference type="EMBL" id="BAAADD010000002">
    <property type="protein sequence ID" value="GAA0562739.1"/>
    <property type="molecule type" value="Genomic_DNA"/>
</dbReference>
<keyword evidence="3" id="KW-1185">Reference proteome</keyword>